<comment type="caution">
    <text evidence="1">The sequence shown here is derived from an EMBL/GenBank/DDBJ whole genome shotgun (WGS) entry which is preliminary data.</text>
</comment>
<accession>A0ACB9SNF4</accession>
<evidence type="ECO:0000313" key="2">
    <source>
        <dbReference type="Proteomes" id="UP001056778"/>
    </source>
</evidence>
<protein>
    <submittedName>
        <fullName evidence="1">Es-2 protein - related</fullName>
    </submittedName>
</protein>
<sequence length="333" mass="37481">MPPPTTASTEDKLEEASQNKAEPRLSLDQFLNANTSQDNLSFEELMVESEAKHRQKYSYLYNEEEKSEREVQEMLALPSIEKQAALPEKKFVVDTWSYKNRIISCMFRTNPFNENQSKETICELAKSQAKVLDGKIGVDGKELIQSDTPKINGFSFVRTPSPNPGVAESPLMTWGEIEGTPFLSRWGRYPFTEVRPSFKMAEPPRREQIALALAEKVGVRHRDEKKKAMDAARRHFASPSPRPSSSTIDRLATMSPAARKLATTKLRMSYSPSNLASRSVYSPSPVPRSKTPSTPRSAITPKLNLGIRKSADNLTDDLLKINLPKRQKASDFF</sequence>
<gene>
    <name evidence="1" type="ORF">MML48_9g00020732</name>
</gene>
<evidence type="ECO:0000313" key="1">
    <source>
        <dbReference type="EMBL" id="KAI4455282.1"/>
    </source>
</evidence>
<proteinExistence type="predicted"/>
<keyword evidence="2" id="KW-1185">Reference proteome</keyword>
<organism evidence="1 2">
    <name type="scientific">Holotrichia oblita</name>
    <name type="common">Chafer beetle</name>
    <dbReference type="NCBI Taxonomy" id="644536"/>
    <lineage>
        <taxon>Eukaryota</taxon>
        <taxon>Metazoa</taxon>
        <taxon>Ecdysozoa</taxon>
        <taxon>Arthropoda</taxon>
        <taxon>Hexapoda</taxon>
        <taxon>Insecta</taxon>
        <taxon>Pterygota</taxon>
        <taxon>Neoptera</taxon>
        <taxon>Endopterygota</taxon>
        <taxon>Coleoptera</taxon>
        <taxon>Polyphaga</taxon>
        <taxon>Scarabaeiformia</taxon>
        <taxon>Scarabaeidae</taxon>
        <taxon>Melolonthinae</taxon>
        <taxon>Holotrichia</taxon>
    </lineage>
</organism>
<dbReference type="Proteomes" id="UP001056778">
    <property type="component" value="Chromosome 9"/>
</dbReference>
<dbReference type="EMBL" id="CM043023">
    <property type="protein sequence ID" value="KAI4455282.1"/>
    <property type="molecule type" value="Genomic_DNA"/>
</dbReference>
<name>A0ACB9SNF4_HOLOL</name>
<reference evidence="1" key="1">
    <citation type="submission" date="2022-04" db="EMBL/GenBank/DDBJ databases">
        <title>Chromosome-scale genome assembly of Holotrichia oblita Faldermann.</title>
        <authorList>
            <person name="Rongchong L."/>
        </authorList>
    </citation>
    <scope>NUCLEOTIDE SEQUENCE</scope>
    <source>
        <strain evidence="1">81SQS9</strain>
    </source>
</reference>